<reference evidence="4" key="1">
    <citation type="submission" date="2025-08" db="UniProtKB">
        <authorList>
            <consortium name="RefSeq"/>
        </authorList>
    </citation>
    <scope>IDENTIFICATION</scope>
    <source>
        <tissue evidence="4">Whole Larva</tissue>
    </source>
</reference>
<name>A0ABM1MEX5_NICVS</name>
<sequence length="378" mass="43174">MMDFLNKASEYFQHNYGYRRQDEREPPVMEKSRIAAYLNFIGWMISLETLLVSVMNFICCNIILLSFYVINLNMISTVCLIFMILVTINWVCDVFEVEEYPHYITEQQLIRVLTITKRCLIRIRRDVPVLFYSLLTVSFCLVYVVGNSMSGITVSYIAFLVIYFSKLIVKFMPSKIKELICRFIDDVQNVEGMIEESDLIPYNTDDSNGDKDTDLDSLLTDRTQESGNNSLASGLSTMPSHLDDDYIQDDTIQEDDLLPSTKPTKIDDSSDSDSSEHRNIEFDSVYFNKDSSSSEDENSYSKGLKFSDAVDSKKVVAVEETSLLSSPYLNIANFISNVMVKASQQQEVVQQEAPVEESDSDFEIINSEDVEDENAEHV</sequence>
<feature type="compositionally biased region" description="Acidic residues" evidence="1">
    <location>
        <begin position="354"/>
        <end position="378"/>
    </location>
</feature>
<evidence type="ECO:0000313" key="3">
    <source>
        <dbReference type="Proteomes" id="UP000695000"/>
    </source>
</evidence>
<feature type="compositionally biased region" description="Basic and acidic residues" evidence="1">
    <location>
        <begin position="264"/>
        <end position="278"/>
    </location>
</feature>
<organism evidence="3 4">
    <name type="scientific">Nicrophorus vespilloides</name>
    <name type="common">Boreal carrion beetle</name>
    <dbReference type="NCBI Taxonomy" id="110193"/>
    <lineage>
        <taxon>Eukaryota</taxon>
        <taxon>Metazoa</taxon>
        <taxon>Ecdysozoa</taxon>
        <taxon>Arthropoda</taxon>
        <taxon>Hexapoda</taxon>
        <taxon>Insecta</taxon>
        <taxon>Pterygota</taxon>
        <taxon>Neoptera</taxon>
        <taxon>Endopterygota</taxon>
        <taxon>Coleoptera</taxon>
        <taxon>Polyphaga</taxon>
        <taxon>Staphyliniformia</taxon>
        <taxon>Silphidae</taxon>
        <taxon>Nicrophorinae</taxon>
        <taxon>Nicrophorus</taxon>
    </lineage>
</organism>
<feature type="region of interest" description="Disordered" evidence="1">
    <location>
        <begin position="252"/>
        <end position="278"/>
    </location>
</feature>
<dbReference type="GeneID" id="108560183"/>
<gene>
    <name evidence="4" type="primary">LOC108560183</name>
</gene>
<keyword evidence="2" id="KW-0812">Transmembrane</keyword>
<keyword evidence="2" id="KW-0472">Membrane</keyword>
<feature type="transmembrane region" description="Helical" evidence="2">
    <location>
        <begin position="152"/>
        <end position="169"/>
    </location>
</feature>
<keyword evidence="3" id="KW-1185">Reference proteome</keyword>
<protein>
    <submittedName>
        <fullName evidence="4">Uncharacterized protein LOC108560183</fullName>
    </submittedName>
</protein>
<evidence type="ECO:0000256" key="2">
    <source>
        <dbReference type="SAM" id="Phobius"/>
    </source>
</evidence>
<evidence type="ECO:0000313" key="4">
    <source>
        <dbReference type="RefSeq" id="XP_017773125.1"/>
    </source>
</evidence>
<feature type="transmembrane region" description="Helical" evidence="2">
    <location>
        <begin position="74"/>
        <end position="92"/>
    </location>
</feature>
<accession>A0ABM1MEX5</accession>
<feature type="transmembrane region" description="Helical" evidence="2">
    <location>
        <begin position="40"/>
        <end position="68"/>
    </location>
</feature>
<dbReference type="Proteomes" id="UP000695000">
    <property type="component" value="Unplaced"/>
</dbReference>
<proteinExistence type="predicted"/>
<dbReference type="RefSeq" id="XP_017773125.1">
    <property type="nucleotide sequence ID" value="XM_017917636.1"/>
</dbReference>
<evidence type="ECO:0000256" key="1">
    <source>
        <dbReference type="SAM" id="MobiDB-lite"/>
    </source>
</evidence>
<keyword evidence="2" id="KW-1133">Transmembrane helix</keyword>
<feature type="transmembrane region" description="Helical" evidence="2">
    <location>
        <begin position="127"/>
        <end position="146"/>
    </location>
</feature>
<feature type="region of interest" description="Disordered" evidence="1">
    <location>
        <begin position="350"/>
        <end position="378"/>
    </location>
</feature>